<keyword evidence="5" id="KW-0547">Nucleotide-binding</keyword>
<dbReference type="InterPro" id="IPR013525">
    <property type="entry name" value="ABC2_TM"/>
</dbReference>
<evidence type="ECO:0000256" key="10">
    <source>
        <dbReference type="SAM" id="Phobius"/>
    </source>
</evidence>
<dbReference type="InterPro" id="IPR043926">
    <property type="entry name" value="ABCG_dom"/>
</dbReference>
<reference evidence="12" key="1">
    <citation type="submission" date="2022-01" db="EMBL/GenBank/DDBJ databases">
        <title>Genome Sequence Resource for Two Populations of Ditylenchus destructor, the Migratory Endoparasitic Phytonematode.</title>
        <authorList>
            <person name="Zhang H."/>
            <person name="Lin R."/>
            <person name="Xie B."/>
        </authorList>
    </citation>
    <scope>NUCLEOTIDE SEQUENCE</scope>
    <source>
        <strain evidence="12">BazhouSP</strain>
    </source>
</reference>
<keyword evidence="6" id="KW-0067">ATP-binding</keyword>
<proteinExistence type="inferred from homology"/>
<evidence type="ECO:0000313" key="12">
    <source>
        <dbReference type="EMBL" id="KAI1711117.1"/>
    </source>
</evidence>
<dbReference type="EMBL" id="JAKKPZ010000023">
    <property type="protein sequence ID" value="KAI1711117.1"/>
    <property type="molecule type" value="Genomic_DNA"/>
</dbReference>
<evidence type="ECO:0000256" key="1">
    <source>
        <dbReference type="ARBA" id="ARBA00004141"/>
    </source>
</evidence>
<feature type="region of interest" description="Disordered" evidence="9">
    <location>
        <begin position="1"/>
        <end position="21"/>
    </location>
</feature>
<dbReference type="Pfam" id="PF19055">
    <property type="entry name" value="ABC2_membrane_7"/>
    <property type="match status" value="1"/>
</dbReference>
<comment type="subcellular location">
    <subcellularLocation>
        <location evidence="1">Membrane</location>
        <topology evidence="1">Multi-pass membrane protein</topology>
    </subcellularLocation>
</comment>
<evidence type="ECO:0000256" key="3">
    <source>
        <dbReference type="ARBA" id="ARBA00022448"/>
    </source>
</evidence>
<evidence type="ECO:0000259" key="11">
    <source>
        <dbReference type="PROSITE" id="PS50893"/>
    </source>
</evidence>
<evidence type="ECO:0000256" key="8">
    <source>
        <dbReference type="ARBA" id="ARBA00023136"/>
    </source>
</evidence>
<keyword evidence="4 10" id="KW-0812">Transmembrane</keyword>
<dbReference type="PANTHER" id="PTHR48041:SF68">
    <property type="entry name" value="ABC TRANSPORTER DOMAIN-CONTAINING PROTEIN"/>
    <property type="match status" value="1"/>
</dbReference>
<dbReference type="Pfam" id="PF01061">
    <property type="entry name" value="ABC2_membrane"/>
    <property type="match status" value="1"/>
</dbReference>
<dbReference type="InterPro" id="IPR050352">
    <property type="entry name" value="ABCG_transporters"/>
</dbReference>
<accession>A0AAD4R5J2</accession>
<dbReference type="GO" id="GO:0005524">
    <property type="term" value="F:ATP binding"/>
    <property type="evidence" value="ECO:0007669"/>
    <property type="project" value="UniProtKB-KW"/>
</dbReference>
<gene>
    <name evidence="12" type="ORF">DdX_10365</name>
</gene>
<evidence type="ECO:0000256" key="6">
    <source>
        <dbReference type="ARBA" id="ARBA00022840"/>
    </source>
</evidence>
<comment type="caution">
    <text evidence="12">The sequence shown here is derived from an EMBL/GenBank/DDBJ whole genome shotgun (WGS) entry which is preliminary data.</text>
</comment>
<keyword evidence="3" id="KW-0813">Transport</keyword>
<dbReference type="GO" id="GO:0140359">
    <property type="term" value="F:ABC-type transporter activity"/>
    <property type="evidence" value="ECO:0007669"/>
    <property type="project" value="InterPro"/>
</dbReference>
<dbReference type="InterPro" id="IPR003593">
    <property type="entry name" value="AAA+_ATPase"/>
</dbReference>
<name>A0AAD4R5J2_9BILA</name>
<dbReference type="Gene3D" id="3.40.50.300">
    <property type="entry name" value="P-loop containing nucleotide triphosphate hydrolases"/>
    <property type="match status" value="1"/>
</dbReference>
<dbReference type="AlphaFoldDB" id="A0AAD4R5J2"/>
<feature type="domain" description="ABC transporter" evidence="11">
    <location>
        <begin position="64"/>
        <end position="309"/>
    </location>
</feature>
<dbReference type="SMART" id="SM00382">
    <property type="entry name" value="AAA"/>
    <property type="match status" value="1"/>
</dbReference>
<dbReference type="GO" id="GO:0016887">
    <property type="term" value="F:ATP hydrolysis activity"/>
    <property type="evidence" value="ECO:0007669"/>
    <property type="project" value="InterPro"/>
</dbReference>
<evidence type="ECO:0000256" key="2">
    <source>
        <dbReference type="ARBA" id="ARBA00005814"/>
    </source>
</evidence>
<dbReference type="PROSITE" id="PS50893">
    <property type="entry name" value="ABC_TRANSPORTER_2"/>
    <property type="match status" value="1"/>
</dbReference>
<evidence type="ECO:0000256" key="7">
    <source>
        <dbReference type="ARBA" id="ARBA00022989"/>
    </source>
</evidence>
<protein>
    <submittedName>
        <fullName evidence="12">ABC-2 type transporter domain-containing protein</fullName>
    </submittedName>
</protein>
<dbReference type="Proteomes" id="UP001201812">
    <property type="component" value="Unassembled WGS sequence"/>
</dbReference>
<dbReference type="InterPro" id="IPR027417">
    <property type="entry name" value="P-loop_NTPase"/>
</dbReference>
<keyword evidence="8 10" id="KW-0472">Membrane</keyword>
<evidence type="ECO:0000313" key="13">
    <source>
        <dbReference type="Proteomes" id="UP001201812"/>
    </source>
</evidence>
<dbReference type="SUPFAM" id="SSF52540">
    <property type="entry name" value="P-loop containing nucleoside triphosphate hydrolases"/>
    <property type="match status" value="1"/>
</dbReference>
<dbReference type="InterPro" id="IPR017871">
    <property type="entry name" value="ABC_transporter-like_CS"/>
</dbReference>
<evidence type="ECO:0000256" key="5">
    <source>
        <dbReference type="ARBA" id="ARBA00022741"/>
    </source>
</evidence>
<dbReference type="InterPro" id="IPR003439">
    <property type="entry name" value="ABC_transporter-like_ATP-bd"/>
</dbReference>
<dbReference type="Pfam" id="PF00005">
    <property type="entry name" value="ABC_tran"/>
    <property type="match status" value="1"/>
</dbReference>
<evidence type="ECO:0000256" key="9">
    <source>
        <dbReference type="SAM" id="MobiDB-lite"/>
    </source>
</evidence>
<dbReference type="PROSITE" id="PS00211">
    <property type="entry name" value="ABC_TRANSPORTER_1"/>
    <property type="match status" value="1"/>
</dbReference>
<dbReference type="GO" id="GO:0005886">
    <property type="term" value="C:plasma membrane"/>
    <property type="evidence" value="ECO:0007669"/>
    <property type="project" value="TreeGrafter"/>
</dbReference>
<feature type="transmembrane region" description="Helical" evidence="10">
    <location>
        <begin position="633"/>
        <end position="658"/>
    </location>
</feature>
<keyword evidence="13" id="KW-1185">Reference proteome</keyword>
<organism evidence="12 13">
    <name type="scientific">Ditylenchus destructor</name>
    <dbReference type="NCBI Taxonomy" id="166010"/>
    <lineage>
        <taxon>Eukaryota</taxon>
        <taxon>Metazoa</taxon>
        <taxon>Ecdysozoa</taxon>
        <taxon>Nematoda</taxon>
        <taxon>Chromadorea</taxon>
        <taxon>Rhabditida</taxon>
        <taxon>Tylenchina</taxon>
        <taxon>Tylenchomorpha</taxon>
        <taxon>Sphaerularioidea</taxon>
        <taxon>Anguinidae</taxon>
        <taxon>Anguininae</taxon>
        <taxon>Ditylenchus</taxon>
    </lineage>
</organism>
<evidence type="ECO:0000256" key="4">
    <source>
        <dbReference type="ARBA" id="ARBA00022692"/>
    </source>
</evidence>
<dbReference type="PANTHER" id="PTHR48041">
    <property type="entry name" value="ABC TRANSPORTER G FAMILY MEMBER 28"/>
    <property type="match status" value="1"/>
</dbReference>
<sequence>MHRHKQQFPSDSEDDELKMEVKATPQSTLSFLASKRTGVKATVGAILEKPKNSKKRAPPLNGSLSDSDEYGFDTCTPEDCILYDISGIAYPGEVLAVMGASGAGKTSLLNILTDRGAKAYDISGTIRINGCDVEPDVLRKISAYAQQKDVMIGAMTVKEHLMFMAKLRMGEEFSDEEKEDRVQNLMVELGLSHIGDTMIGWPHRLKGISGGERKRLALASEILSNPLLLFCDEPTSGLDAYFTQQVIQVLKDLARKENMAIVITIHQPSAEVFEMFDKLCLLAVGQVVYLGPPNGVYEVFKNAGYEIEEFTNAAETIIHIAALNDGDTIEAYKNRLQQLRIAYTASTFANEYGHRLDDSITEKRKDIGIEIALERPRYAASWCTQLYELSKRSIRNSLRDPMLLRVRLAHVVVRAVYWQVPLKSSTVLTYRGILFNAARDMNFMFLMPSVAVFTDELPTFLRESHANIYRTDTYFIAKNIAELPQYVILPWIYTTIVFWMTGIMPNFYQYLIFALVCIAMANTSLSVGYAAACIFGSIVVAIQILPLISIPMMVFGGFFINLETIPWYFMPVSYLSWYRYTIEANMINMWQPIQCIPGCPKVLDGIPISSECDLGGDGLTILLKSYFSTTMPFVFLNVGILIAMCGIYRLIGMFALYMRARFTP</sequence>
<comment type="similarity">
    <text evidence="2">Belongs to the ABC transporter superfamily. ABCG family. Eye pigment precursor importer (TC 3.A.1.204) subfamily.</text>
</comment>
<keyword evidence="7 10" id="KW-1133">Transmembrane helix</keyword>